<organism evidence="4 5">
    <name type="scientific">Candidatus Danuiimicrobium aquiferis</name>
    <dbReference type="NCBI Taxonomy" id="1801832"/>
    <lineage>
        <taxon>Bacteria</taxon>
        <taxon>Pseudomonadati</taxon>
        <taxon>Candidatus Omnitrophota</taxon>
        <taxon>Candidatus Danuiimicrobium</taxon>
    </lineage>
</organism>
<dbReference type="Pfam" id="PF00072">
    <property type="entry name" value="Response_reg"/>
    <property type="match status" value="2"/>
</dbReference>
<keyword evidence="1 2" id="KW-0597">Phosphoprotein</keyword>
<dbReference type="EMBL" id="MHFR01000038">
    <property type="protein sequence ID" value="OGW97905.1"/>
    <property type="molecule type" value="Genomic_DNA"/>
</dbReference>
<evidence type="ECO:0000313" key="5">
    <source>
        <dbReference type="Proteomes" id="UP000178187"/>
    </source>
</evidence>
<dbReference type="InterPro" id="IPR011006">
    <property type="entry name" value="CheY-like_superfamily"/>
</dbReference>
<dbReference type="PANTHER" id="PTHR44591:SF3">
    <property type="entry name" value="RESPONSE REGULATORY DOMAIN-CONTAINING PROTEIN"/>
    <property type="match status" value="1"/>
</dbReference>
<dbReference type="AlphaFoldDB" id="A0A1G1KYB0"/>
<dbReference type="SMART" id="SM00448">
    <property type="entry name" value="REC"/>
    <property type="match status" value="2"/>
</dbReference>
<feature type="modified residue" description="4-aspartylphosphate" evidence="2">
    <location>
        <position position="189"/>
    </location>
</feature>
<gene>
    <name evidence="4" type="ORF">A3G33_02765</name>
</gene>
<feature type="modified residue" description="4-aspartylphosphate" evidence="2">
    <location>
        <position position="57"/>
    </location>
</feature>
<name>A0A1G1KYB0_9BACT</name>
<dbReference type="InterPro" id="IPR050595">
    <property type="entry name" value="Bact_response_regulator"/>
</dbReference>
<dbReference type="Gene3D" id="3.40.50.2300">
    <property type="match status" value="2"/>
</dbReference>
<dbReference type="SUPFAM" id="SSF52172">
    <property type="entry name" value="CheY-like"/>
    <property type="match status" value="2"/>
</dbReference>
<dbReference type="CDD" id="cd00156">
    <property type="entry name" value="REC"/>
    <property type="match status" value="1"/>
</dbReference>
<evidence type="ECO:0000256" key="2">
    <source>
        <dbReference type="PROSITE-ProRule" id="PRU00169"/>
    </source>
</evidence>
<dbReference type="PANTHER" id="PTHR44591">
    <property type="entry name" value="STRESS RESPONSE REGULATOR PROTEIN 1"/>
    <property type="match status" value="1"/>
</dbReference>
<evidence type="ECO:0000256" key="1">
    <source>
        <dbReference type="ARBA" id="ARBA00022553"/>
    </source>
</evidence>
<dbReference type="Proteomes" id="UP000178187">
    <property type="component" value="Unassembled WGS sequence"/>
</dbReference>
<dbReference type="InterPro" id="IPR001789">
    <property type="entry name" value="Sig_transdc_resp-reg_receiver"/>
</dbReference>
<proteinExistence type="predicted"/>
<evidence type="ECO:0000313" key="4">
    <source>
        <dbReference type="EMBL" id="OGW97905.1"/>
    </source>
</evidence>
<feature type="domain" description="Response regulatory" evidence="3">
    <location>
        <begin position="141"/>
        <end position="255"/>
    </location>
</feature>
<sequence length="265" mass="30265">MSIKIKASILIVDDNEDLVESLSMQFSYLGFNVTKATSPIRALELTELICPDLLISDIRMPKLDGINLIRKFKAIQPNVKVILMTGYYPEYEKSITEAIQQGLADRVIQKGFRALEIERLVYELLSNSGKKEKTLQADRRKILFVDDEVEVTDFLNSFFSEEYEAAVANSAEDAFETYVRFQPDVVVTDIKMPGQGGIWLVKQIQESKTKCRIIIMTGQDNKSVLQSLKNETGIEEYFSKPFRMSDVENLSQKIKEGFQPPKRRS</sequence>
<comment type="caution">
    <text evidence="4">The sequence shown here is derived from an EMBL/GenBank/DDBJ whole genome shotgun (WGS) entry which is preliminary data.</text>
</comment>
<accession>A0A1G1KYB0</accession>
<dbReference type="PROSITE" id="PS50110">
    <property type="entry name" value="RESPONSE_REGULATORY"/>
    <property type="match status" value="2"/>
</dbReference>
<reference evidence="4 5" key="1">
    <citation type="journal article" date="2016" name="Nat. Commun.">
        <title>Thousands of microbial genomes shed light on interconnected biogeochemical processes in an aquifer system.</title>
        <authorList>
            <person name="Anantharaman K."/>
            <person name="Brown C.T."/>
            <person name="Hug L.A."/>
            <person name="Sharon I."/>
            <person name="Castelle C.J."/>
            <person name="Probst A.J."/>
            <person name="Thomas B.C."/>
            <person name="Singh A."/>
            <person name="Wilkins M.J."/>
            <person name="Karaoz U."/>
            <person name="Brodie E.L."/>
            <person name="Williams K.H."/>
            <person name="Hubbard S.S."/>
            <person name="Banfield J.F."/>
        </authorList>
    </citation>
    <scope>NUCLEOTIDE SEQUENCE [LARGE SCALE GENOMIC DNA]</scope>
</reference>
<feature type="domain" description="Response regulatory" evidence="3">
    <location>
        <begin position="8"/>
        <end position="125"/>
    </location>
</feature>
<evidence type="ECO:0000259" key="3">
    <source>
        <dbReference type="PROSITE" id="PS50110"/>
    </source>
</evidence>
<dbReference type="GO" id="GO:0000160">
    <property type="term" value="P:phosphorelay signal transduction system"/>
    <property type="evidence" value="ECO:0007669"/>
    <property type="project" value="InterPro"/>
</dbReference>
<protein>
    <recommendedName>
        <fullName evidence="3">Response regulatory domain-containing protein</fullName>
    </recommendedName>
</protein>